<dbReference type="STRING" id="247633.GP2143_14141"/>
<keyword evidence="3" id="KW-1185">Reference proteome</keyword>
<dbReference type="EMBL" id="AAVT01000001">
    <property type="protein sequence ID" value="EAW32402.1"/>
    <property type="molecule type" value="Genomic_DNA"/>
</dbReference>
<comment type="caution">
    <text evidence="2">The sequence shown here is derived from an EMBL/GenBank/DDBJ whole genome shotgun (WGS) entry which is preliminary data.</text>
</comment>
<accession>A0Y8E8</accession>
<dbReference type="AlphaFoldDB" id="A0Y8E8"/>
<dbReference type="SUPFAM" id="SSF89796">
    <property type="entry name" value="CoA-transferase family III (CaiB/BaiF)"/>
    <property type="match status" value="1"/>
</dbReference>
<dbReference type="Proteomes" id="UP000004931">
    <property type="component" value="Unassembled WGS sequence"/>
</dbReference>
<dbReference type="OrthoDB" id="9058532at2"/>
<dbReference type="Pfam" id="PF02515">
    <property type="entry name" value="CoA_transf_3"/>
    <property type="match status" value="1"/>
</dbReference>
<dbReference type="InterPro" id="IPR023606">
    <property type="entry name" value="CoA-Trfase_III_dom_1_sf"/>
</dbReference>
<dbReference type="Gene3D" id="3.40.50.10540">
    <property type="entry name" value="Crotonobetainyl-coa:carnitine coa-transferase, domain 1"/>
    <property type="match status" value="1"/>
</dbReference>
<evidence type="ECO:0000313" key="3">
    <source>
        <dbReference type="Proteomes" id="UP000004931"/>
    </source>
</evidence>
<dbReference type="PANTHER" id="PTHR48207:SF3">
    <property type="entry name" value="SUCCINATE--HYDROXYMETHYLGLUTARATE COA-TRANSFERASE"/>
    <property type="match status" value="1"/>
</dbReference>
<dbReference type="InterPro" id="IPR003673">
    <property type="entry name" value="CoA-Trfase_fam_III"/>
</dbReference>
<keyword evidence="1" id="KW-0808">Transferase</keyword>
<reference evidence="2 3" key="1">
    <citation type="journal article" date="2010" name="J. Bacteriol.">
        <title>Genome sequence of the oligotrophic marine Gammaproteobacterium HTCC2143, isolated from the Oregon Coast.</title>
        <authorList>
            <person name="Oh H.M."/>
            <person name="Kang I."/>
            <person name="Ferriera S."/>
            <person name="Giovannoni S.J."/>
            <person name="Cho J.C."/>
        </authorList>
    </citation>
    <scope>NUCLEOTIDE SEQUENCE [LARGE SCALE GENOMIC DNA]</scope>
    <source>
        <strain evidence="2 3">HTCC2143</strain>
    </source>
</reference>
<dbReference type="GO" id="GO:0008410">
    <property type="term" value="F:CoA-transferase activity"/>
    <property type="evidence" value="ECO:0007669"/>
    <property type="project" value="TreeGrafter"/>
</dbReference>
<evidence type="ECO:0000313" key="2">
    <source>
        <dbReference type="EMBL" id="EAW32402.1"/>
    </source>
</evidence>
<dbReference type="PANTHER" id="PTHR48207">
    <property type="entry name" value="SUCCINATE--HYDROXYMETHYLGLUTARATE COA-TRANSFERASE"/>
    <property type="match status" value="1"/>
</dbReference>
<sequence length="134" mass="15014">MSKLLDGIKIVDLTHVLAGPYCAYQLSLLGADITRIENPASVDLPRILDADRGRRDKGMGAAFIAANSNKRSVAFDLSHEKDQELARQLIANADVVLENFRPGVLKRTSVYLIKKLLNCKKLEWSVFMIRQEKC</sequence>
<evidence type="ECO:0000256" key="1">
    <source>
        <dbReference type="ARBA" id="ARBA00022679"/>
    </source>
</evidence>
<dbReference type="InterPro" id="IPR050483">
    <property type="entry name" value="CoA-transferase_III_domain"/>
</dbReference>
<gene>
    <name evidence="2" type="ORF">GP2143_14141</name>
</gene>
<proteinExistence type="predicted"/>
<protein>
    <submittedName>
        <fullName evidence="2">L-carnitine dehydratase/bile acid-inducible protein F</fullName>
    </submittedName>
</protein>
<name>A0Y8E8_9GAMM</name>
<dbReference type="eggNOG" id="COG1804">
    <property type="taxonomic scope" value="Bacteria"/>
</dbReference>
<organism evidence="2 3">
    <name type="scientific">marine gamma proteobacterium HTCC2143</name>
    <dbReference type="NCBI Taxonomy" id="247633"/>
    <lineage>
        <taxon>Bacteria</taxon>
        <taxon>Pseudomonadati</taxon>
        <taxon>Pseudomonadota</taxon>
        <taxon>Gammaproteobacteria</taxon>
        <taxon>Cellvibrionales</taxon>
        <taxon>Spongiibacteraceae</taxon>
        <taxon>BD1-7 clade</taxon>
    </lineage>
</organism>